<evidence type="ECO:0000256" key="4">
    <source>
        <dbReference type="ARBA" id="ARBA00023136"/>
    </source>
</evidence>
<proteinExistence type="predicted"/>
<accession>A0A7D4QHF3</accession>
<feature type="transmembrane region" description="Helical" evidence="5">
    <location>
        <begin position="54"/>
        <end position="82"/>
    </location>
</feature>
<keyword evidence="3 5" id="KW-1133">Transmembrane helix</keyword>
<keyword evidence="2 5" id="KW-0812">Transmembrane</keyword>
<feature type="transmembrane region" description="Helical" evidence="5">
    <location>
        <begin position="242"/>
        <end position="260"/>
    </location>
</feature>
<feature type="domain" description="O-antigen ligase-related" evidence="6">
    <location>
        <begin position="281"/>
        <end position="413"/>
    </location>
</feature>
<dbReference type="KEGG" id="mmab:HQ865_00555"/>
<evidence type="ECO:0000256" key="2">
    <source>
        <dbReference type="ARBA" id="ARBA00022692"/>
    </source>
</evidence>
<comment type="subcellular location">
    <subcellularLocation>
        <location evidence="1">Membrane</location>
        <topology evidence="1">Multi-pass membrane protein</topology>
    </subcellularLocation>
</comment>
<evidence type="ECO:0000256" key="1">
    <source>
        <dbReference type="ARBA" id="ARBA00004141"/>
    </source>
</evidence>
<keyword evidence="4 5" id="KW-0472">Membrane</keyword>
<dbReference type="GO" id="GO:0016874">
    <property type="term" value="F:ligase activity"/>
    <property type="evidence" value="ECO:0007669"/>
    <property type="project" value="UniProtKB-KW"/>
</dbReference>
<dbReference type="AlphaFoldDB" id="A0A7D4QHF3"/>
<dbReference type="PANTHER" id="PTHR37422:SF13">
    <property type="entry name" value="LIPOPOLYSACCHARIDE BIOSYNTHESIS PROTEIN PA4999-RELATED"/>
    <property type="match status" value="1"/>
</dbReference>
<feature type="transmembrane region" description="Helical" evidence="5">
    <location>
        <begin position="184"/>
        <end position="202"/>
    </location>
</feature>
<dbReference type="EMBL" id="CP054139">
    <property type="protein sequence ID" value="QKJ28310.1"/>
    <property type="molecule type" value="Genomic_DNA"/>
</dbReference>
<feature type="transmembrane region" description="Helical" evidence="5">
    <location>
        <begin position="435"/>
        <end position="453"/>
    </location>
</feature>
<feature type="transmembrane region" description="Helical" evidence="5">
    <location>
        <begin position="124"/>
        <end position="142"/>
    </location>
</feature>
<reference evidence="7 8" key="1">
    <citation type="submission" date="2020-05" db="EMBL/GenBank/DDBJ databases">
        <title>Mucilaginibacter mali sp. nov.</title>
        <authorList>
            <person name="Kim H.S."/>
            <person name="Lee K.C."/>
            <person name="Suh M.K."/>
            <person name="Kim J.-S."/>
            <person name="Han K.-I."/>
            <person name="Eom M.K."/>
            <person name="Shin Y.K."/>
            <person name="Lee J.-S."/>
        </authorList>
    </citation>
    <scope>NUCLEOTIDE SEQUENCE [LARGE SCALE GENOMIC DNA]</scope>
    <source>
        <strain evidence="7 8">G2-14</strain>
    </source>
</reference>
<name>A0A7D4QHF3_9SPHI</name>
<feature type="transmembrane region" description="Helical" evidence="5">
    <location>
        <begin position="281"/>
        <end position="304"/>
    </location>
</feature>
<evidence type="ECO:0000259" key="6">
    <source>
        <dbReference type="Pfam" id="PF04932"/>
    </source>
</evidence>
<feature type="transmembrane region" description="Helical" evidence="5">
    <location>
        <begin position="148"/>
        <end position="172"/>
    </location>
</feature>
<dbReference type="GO" id="GO:0016020">
    <property type="term" value="C:membrane"/>
    <property type="evidence" value="ECO:0007669"/>
    <property type="project" value="UniProtKB-SubCell"/>
</dbReference>
<feature type="transmembrane region" description="Helical" evidence="5">
    <location>
        <begin position="459"/>
        <end position="478"/>
    </location>
</feature>
<evidence type="ECO:0000256" key="5">
    <source>
        <dbReference type="SAM" id="Phobius"/>
    </source>
</evidence>
<dbReference type="RefSeq" id="WP_173413012.1">
    <property type="nucleotide sequence ID" value="NZ_CP054139.1"/>
</dbReference>
<feature type="transmembrane region" description="Helical" evidence="5">
    <location>
        <begin position="400"/>
        <end position="423"/>
    </location>
</feature>
<dbReference type="InterPro" id="IPR007016">
    <property type="entry name" value="O-antigen_ligase-rel_domated"/>
</dbReference>
<dbReference type="Proteomes" id="UP000505355">
    <property type="component" value="Chromosome"/>
</dbReference>
<keyword evidence="7" id="KW-0436">Ligase</keyword>
<keyword evidence="8" id="KW-1185">Reference proteome</keyword>
<protein>
    <submittedName>
        <fullName evidence="7">O-antigen ligase family protein</fullName>
    </submittedName>
</protein>
<gene>
    <name evidence="7" type="ORF">HQ865_00555</name>
</gene>
<sequence>MYEIDLTRNANKKTLWQKILANRLSGPLAWLFLVAAAMFVSYVVYMYGMFGGAAILAIIVGVPVIYGIIAYPKFGIVIFFAWSHFVNFAGLFTEAPIGTSMDALEYLLILGFFLKQKYNRKWKIYADPISYLILAWIGLNFFEVVNPVAASILAWVYTVRTVAVLMLMYFVFIYQINDLKFVKLLMKVWLWFSVIGAIYGFAQEANGYFPYEWAVLRKNPLTMHLNFQMGHWRKFSIFSDPVVYAYNMAIGTVMCIALLFGPHATWKKWVMSLMIPFFMDAMLFSGTRAGYVIVPACLALLAVLHFNKKVMVASIAGALVMAVLILMPTHNGTLLRFQSAFKPSADASFNERAKNQAFIQPYIHAHPIGAGLGAVGIWGQRFAPNSPLSKFPPDSTYVRVAVELGYVGLFLFCFLIYTALRIGINNFFLIKDPEIKNYCLVMLIVLFAFNIGSYPQQSIVQFPANIMFYLCIALINVLKRLDDEKQLSLNSANNAPLTTN</sequence>
<dbReference type="InterPro" id="IPR051533">
    <property type="entry name" value="WaaL-like"/>
</dbReference>
<evidence type="ECO:0000313" key="8">
    <source>
        <dbReference type="Proteomes" id="UP000505355"/>
    </source>
</evidence>
<dbReference type="PANTHER" id="PTHR37422">
    <property type="entry name" value="TEICHURONIC ACID BIOSYNTHESIS PROTEIN TUAE"/>
    <property type="match status" value="1"/>
</dbReference>
<feature type="transmembrane region" description="Helical" evidence="5">
    <location>
        <begin position="28"/>
        <end position="47"/>
    </location>
</feature>
<organism evidence="7 8">
    <name type="scientific">Mucilaginibacter mali</name>
    <dbReference type="NCBI Taxonomy" id="2740462"/>
    <lineage>
        <taxon>Bacteria</taxon>
        <taxon>Pseudomonadati</taxon>
        <taxon>Bacteroidota</taxon>
        <taxon>Sphingobacteriia</taxon>
        <taxon>Sphingobacteriales</taxon>
        <taxon>Sphingobacteriaceae</taxon>
        <taxon>Mucilaginibacter</taxon>
    </lineage>
</organism>
<evidence type="ECO:0000313" key="7">
    <source>
        <dbReference type="EMBL" id="QKJ28310.1"/>
    </source>
</evidence>
<evidence type="ECO:0000256" key="3">
    <source>
        <dbReference type="ARBA" id="ARBA00022989"/>
    </source>
</evidence>
<dbReference type="Pfam" id="PF04932">
    <property type="entry name" value="Wzy_C"/>
    <property type="match status" value="1"/>
</dbReference>
<feature type="transmembrane region" description="Helical" evidence="5">
    <location>
        <begin position="310"/>
        <end position="327"/>
    </location>
</feature>